<feature type="transmembrane region" description="Helical" evidence="1">
    <location>
        <begin position="83"/>
        <end position="107"/>
    </location>
</feature>
<dbReference type="AlphaFoldDB" id="A0AB34FEI2"/>
<keyword evidence="1" id="KW-0812">Transmembrane</keyword>
<reference evidence="4" key="1">
    <citation type="submission" date="2023-01" db="EMBL/GenBank/DDBJ databases">
        <title>The growth and conidiation of Purpureocillium lavendulum are regulated by nitrogen source and histone H3K14 acetylation.</title>
        <authorList>
            <person name="Tang P."/>
            <person name="Han J."/>
            <person name="Zhang C."/>
            <person name="Tang P."/>
            <person name="Qi F."/>
            <person name="Zhang K."/>
            <person name="Liang L."/>
        </authorList>
    </citation>
    <scope>NUCLEOTIDE SEQUENCE</scope>
    <source>
        <strain evidence="4">YMF1.00683</strain>
    </source>
</reference>
<dbReference type="EMBL" id="JAQHRD010000019">
    <property type="protein sequence ID" value="KAJ6436612.1"/>
    <property type="molecule type" value="Genomic_DNA"/>
</dbReference>
<dbReference type="PANTHER" id="PTHR43751">
    <property type="entry name" value="SULFATASE"/>
    <property type="match status" value="1"/>
</dbReference>
<accession>A0AB34FEI2</accession>
<comment type="caution">
    <text evidence="4">The sequence shown here is derived from an EMBL/GenBank/DDBJ whole genome shotgun (WGS) entry which is preliminary data.</text>
</comment>
<keyword evidence="1" id="KW-1133">Transmembrane helix</keyword>
<name>A0AB34FEI2_9HYPO</name>
<sequence>MRDLVYWGPSFFLQDTVALLIQRQFLDYQPFGTVRWARTLGTIISSGLALCVALLAAVSISFLTVAGSDIQWHNISAITDSSWWSMLSSGAYSLVVVLTSLALAAWLLQGLIYGTASIALNKSLTALSWTVLLAPVVDIAQSSPRLAKFTFGIDEGIGLWDNITALAEPIYLPWLPKDEPLPGFEDWYETGSKHYNAAADPLKISNLDDELLPALRDRLPNMTIRHVMIITLESARKDVFPIKRGGIIWEQLTRSFENKSFPVEIERRLATLTPTANFLTGDYEDGFGHTEFRRRGGLNANNALTTSSYTLKSLTGTLCGISPLVADFNVEHEHRPYQPCLPHVLKALNRLSRGSRTNHQADYTTMDWRSLHMQSATASFDNQESLMAVLGYNESEIVTKEYLQSDSAKFGKVTLPDVNYFSIPEAAIKDYITDALAAAKQRKERICLSHLTSTTHHGFGIPAEEQYVNLAGSTSLDDLSHYVNAVGYVDRWLRTILDTLEAEGASDETLLILVGDHGIPLAEGGVATYGNANIASFHIPLNPDRYLSLLPVLHVYWLKTTKVNRSFDRCIGYLVKLGKAIGSLR</sequence>
<dbReference type="InterPro" id="IPR017850">
    <property type="entry name" value="Alkaline_phosphatase_core_sf"/>
</dbReference>
<dbReference type="SUPFAM" id="SSF53649">
    <property type="entry name" value="Alkaline phosphatase-like"/>
    <property type="match status" value="1"/>
</dbReference>
<evidence type="ECO:0000313" key="4">
    <source>
        <dbReference type="EMBL" id="KAJ6437665.1"/>
    </source>
</evidence>
<proteinExistence type="predicted"/>
<dbReference type="EMBL" id="JAQHRD010000011">
    <property type="protein sequence ID" value="KAJ6437665.1"/>
    <property type="molecule type" value="Genomic_DNA"/>
</dbReference>
<keyword evidence="1" id="KW-0472">Membrane</keyword>
<evidence type="ECO:0000259" key="2">
    <source>
        <dbReference type="Pfam" id="PF00884"/>
    </source>
</evidence>
<feature type="transmembrane region" description="Helical" evidence="1">
    <location>
        <begin position="40"/>
        <end position="63"/>
    </location>
</feature>
<dbReference type="InterPro" id="IPR052701">
    <property type="entry name" value="GAG_Ulvan_Degrading_Sulfatases"/>
</dbReference>
<dbReference type="Gene3D" id="3.40.720.10">
    <property type="entry name" value="Alkaline Phosphatase, subunit A"/>
    <property type="match status" value="1"/>
</dbReference>
<dbReference type="PANTHER" id="PTHR43751:SF3">
    <property type="entry name" value="SULFATASE N-TERMINAL DOMAIN-CONTAINING PROTEIN"/>
    <property type="match status" value="1"/>
</dbReference>
<evidence type="ECO:0000313" key="5">
    <source>
        <dbReference type="Proteomes" id="UP001163105"/>
    </source>
</evidence>
<evidence type="ECO:0000256" key="1">
    <source>
        <dbReference type="SAM" id="Phobius"/>
    </source>
</evidence>
<protein>
    <submittedName>
        <fullName evidence="4">Sulfatase domain protein</fullName>
    </submittedName>
</protein>
<dbReference type="Proteomes" id="UP001163105">
    <property type="component" value="Unassembled WGS sequence"/>
</dbReference>
<dbReference type="InterPro" id="IPR000917">
    <property type="entry name" value="Sulfatase_N"/>
</dbReference>
<dbReference type="Pfam" id="PF00884">
    <property type="entry name" value="Sulfatase"/>
    <property type="match status" value="1"/>
</dbReference>
<keyword evidence="5" id="KW-1185">Reference proteome</keyword>
<organism evidence="4 5">
    <name type="scientific">Purpureocillium lavendulum</name>
    <dbReference type="NCBI Taxonomy" id="1247861"/>
    <lineage>
        <taxon>Eukaryota</taxon>
        <taxon>Fungi</taxon>
        <taxon>Dikarya</taxon>
        <taxon>Ascomycota</taxon>
        <taxon>Pezizomycotina</taxon>
        <taxon>Sordariomycetes</taxon>
        <taxon>Hypocreomycetidae</taxon>
        <taxon>Hypocreales</taxon>
        <taxon>Ophiocordycipitaceae</taxon>
        <taxon>Purpureocillium</taxon>
    </lineage>
</organism>
<gene>
    <name evidence="4" type="ORF">O9K51_09872</name>
    <name evidence="3" type="ORF">O9K51_10856</name>
</gene>
<feature type="domain" description="Sulfatase N-terminal" evidence="2">
    <location>
        <begin position="294"/>
        <end position="532"/>
    </location>
</feature>
<evidence type="ECO:0000313" key="3">
    <source>
        <dbReference type="EMBL" id="KAJ6436612.1"/>
    </source>
</evidence>